<dbReference type="SUPFAM" id="SSF53474">
    <property type="entry name" value="alpha/beta-Hydrolases"/>
    <property type="match status" value="1"/>
</dbReference>
<dbReference type="PRINTS" id="PR00111">
    <property type="entry name" value="ABHYDROLASE"/>
</dbReference>
<dbReference type="PANTHER" id="PTHR43798">
    <property type="entry name" value="MONOACYLGLYCEROL LIPASE"/>
    <property type="match status" value="1"/>
</dbReference>
<organism evidence="2 3">
    <name type="scientific">Oleispira antarctica</name>
    <dbReference type="NCBI Taxonomy" id="188908"/>
    <lineage>
        <taxon>Bacteria</taxon>
        <taxon>Pseudomonadati</taxon>
        <taxon>Pseudomonadota</taxon>
        <taxon>Gammaproteobacteria</taxon>
        <taxon>Oceanospirillales</taxon>
        <taxon>Oceanospirillaceae</taxon>
        <taxon>Oleispira</taxon>
    </lineage>
</organism>
<evidence type="ECO:0000259" key="1">
    <source>
        <dbReference type="Pfam" id="PF00561"/>
    </source>
</evidence>
<dbReference type="PANTHER" id="PTHR43798:SF33">
    <property type="entry name" value="HYDROLASE, PUTATIVE (AFU_ORTHOLOGUE AFUA_2G14860)-RELATED"/>
    <property type="match status" value="1"/>
</dbReference>
<gene>
    <name evidence="2" type="ORF">A9R00_11935</name>
</gene>
<comment type="caution">
    <text evidence="2">The sequence shown here is derived from an EMBL/GenBank/DDBJ whole genome shotgun (WGS) entry which is preliminary data.</text>
</comment>
<sequence length="299" mass="34078">MSAMFFQDTRTIPLAELKQKYQLEDSSFININGLNVHYRDSPCRQNPEAPVLLCLHGIFSSLHTWQKWIDELNDRFRIVTIDLPNFGLTGPFPSPKIDDNSYPDFLRDLLDTLKIKKCHIAGNSLGGFFSYSFAAKYPERVEKMILLDSAGFFFVPPLALLSWGAPLGGWVAENSNPPKSLVFDLIRQAYANRKLPDDEELTRYYEMMLRPGNRQGGSQVLQYVRNRFGFDTKSLLSINAPTLVMWGEKDNWIPIRHTKSFQKALANCQVITYSDCGHMPMEEKAELSAADAAHFLLTE</sequence>
<dbReference type="InterPro" id="IPR050266">
    <property type="entry name" value="AB_hydrolase_sf"/>
</dbReference>
<dbReference type="Proteomes" id="UP000227088">
    <property type="component" value="Unassembled WGS sequence"/>
</dbReference>
<accession>A0A1Y5HKN5</accession>
<feature type="domain" description="AB hydrolase-1" evidence="1">
    <location>
        <begin position="50"/>
        <end position="284"/>
    </location>
</feature>
<reference evidence="3" key="1">
    <citation type="journal article" date="2017" name="Proc. Natl. Acad. Sci. U.S.A.">
        <title>Simulation of Deepwater Horizon oil plume reveals substrate specialization within a complex community of hydrocarbon degraders.</title>
        <authorList>
            <person name="Hu P."/>
            <person name="Dubinsky E.A."/>
            <person name="Probst A.J."/>
            <person name="Wang J."/>
            <person name="Sieber C.M.K."/>
            <person name="Tom L.M."/>
            <person name="Gardinali P."/>
            <person name="Banfield J.F."/>
            <person name="Atlas R.M."/>
            <person name="Andersen G.L."/>
        </authorList>
    </citation>
    <scope>NUCLEOTIDE SEQUENCE [LARGE SCALE GENOMIC DNA]</scope>
</reference>
<name>A0A1Y5HKN5_OLEAN</name>
<dbReference type="InterPro" id="IPR029058">
    <property type="entry name" value="AB_hydrolase_fold"/>
</dbReference>
<evidence type="ECO:0000313" key="3">
    <source>
        <dbReference type="Proteomes" id="UP000227088"/>
    </source>
</evidence>
<dbReference type="AlphaFoldDB" id="A0A1Y5HKN5"/>
<dbReference type="Pfam" id="PF00561">
    <property type="entry name" value="Abhydrolase_1"/>
    <property type="match status" value="1"/>
</dbReference>
<dbReference type="Gene3D" id="3.40.50.1820">
    <property type="entry name" value="alpha/beta hydrolase"/>
    <property type="match status" value="1"/>
</dbReference>
<dbReference type="GO" id="GO:0046464">
    <property type="term" value="P:acylglycerol catabolic process"/>
    <property type="evidence" value="ECO:0007669"/>
    <property type="project" value="TreeGrafter"/>
</dbReference>
<dbReference type="GO" id="GO:0016020">
    <property type="term" value="C:membrane"/>
    <property type="evidence" value="ECO:0007669"/>
    <property type="project" value="TreeGrafter"/>
</dbReference>
<dbReference type="GO" id="GO:0047372">
    <property type="term" value="F:monoacylglycerol lipase activity"/>
    <property type="evidence" value="ECO:0007669"/>
    <property type="project" value="TreeGrafter"/>
</dbReference>
<protein>
    <recommendedName>
        <fullName evidence="1">AB hydrolase-1 domain-containing protein</fullName>
    </recommendedName>
</protein>
<evidence type="ECO:0000313" key="2">
    <source>
        <dbReference type="EMBL" id="OUS35682.1"/>
    </source>
</evidence>
<proteinExistence type="predicted"/>
<dbReference type="EMBL" id="MABE01000680">
    <property type="protein sequence ID" value="OUS35682.1"/>
    <property type="molecule type" value="Genomic_DNA"/>
</dbReference>
<dbReference type="InterPro" id="IPR000073">
    <property type="entry name" value="AB_hydrolase_1"/>
</dbReference>